<protein>
    <submittedName>
        <fullName evidence="2">Uncharacterized protein</fullName>
    </submittedName>
</protein>
<evidence type="ECO:0000313" key="2">
    <source>
        <dbReference type="EMBL" id="QLL06013.1"/>
    </source>
</evidence>
<sequence>MPRDLSEQGLVNTRALSIWRPEPGSASGVAPDESLPRLSAHDAQRVAAYLDAGAVVARTTARMPDPWSGDNTARVPLSQRTDGVWRWDDAISYYVRHYHLSPGPQFLDYLRERDFAPQPITAAQVSAVADEVFGNLATPAPQHLLRLDGTQLLPCDTYCTYQGQAFRCDVNASRVKLIVSPGQVIPAGFQAKDARRSFVQSIAYKAVPASEIEAFYEVITTCWYKGDPYSIRRIDGPSLRLSIGGGRRVKRTVPEPPSPSRDEWGHFPNAEVLGIGEIWATIDILEAARLTMAIVPYHLVDGYLKPVRDVTGAGYSVPTADEIFYFPSPAESPYLPPAQALATLRDYLAVHDPSYPTADLHPNRLRDGWQITTTHPVDTLYYIADDNHILAAPTTTPTPQVSSQLSAQFRQRHPAVDPPPVHDTGTDIFD</sequence>
<keyword evidence="3" id="KW-1185">Reference proteome</keyword>
<dbReference type="AlphaFoldDB" id="A0A7D6HT54"/>
<evidence type="ECO:0000256" key="1">
    <source>
        <dbReference type="SAM" id="MobiDB-lite"/>
    </source>
</evidence>
<feature type="compositionally biased region" description="Polar residues" evidence="1">
    <location>
        <begin position="400"/>
        <end position="409"/>
    </location>
</feature>
<reference evidence="2" key="1">
    <citation type="submission" date="2020-07" db="EMBL/GenBank/DDBJ databases">
        <title>Description of Mycobacterium gordonae subsp. intergordonae subsp.nov. and Mycobacterium gordonae subsp. gordonae subsp. nov.</title>
        <authorList>
            <person name="Huang H."/>
        </authorList>
    </citation>
    <scope>NUCLEOTIDE SEQUENCE [LARGE SCALE GENOMIC DNA]</scope>
    <source>
        <strain evidence="2">24T</strain>
    </source>
</reference>
<organism evidence="2 3">
    <name type="scientific">Mycobacterium vicinigordonae</name>
    <dbReference type="NCBI Taxonomy" id="1719132"/>
    <lineage>
        <taxon>Bacteria</taxon>
        <taxon>Bacillati</taxon>
        <taxon>Actinomycetota</taxon>
        <taxon>Actinomycetes</taxon>
        <taxon>Mycobacteriales</taxon>
        <taxon>Mycobacteriaceae</taxon>
        <taxon>Mycobacterium</taxon>
    </lineage>
</organism>
<gene>
    <name evidence="2" type="ORF">H0P51_19815</name>
</gene>
<name>A0A7D6HT54_9MYCO</name>
<dbReference type="Proteomes" id="UP000510682">
    <property type="component" value="Chromosome"/>
</dbReference>
<dbReference type="KEGG" id="mgor:H0P51_19815"/>
<evidence type="ECO:0000313" key="3">
    <source>
        <dbReference type="Proteomes" id="UP000510682"/>
    </source>
</evidence>
<reference evidence="2" key="2">
    <citation type="submission" date="2020-07" db="EMBL/GenBank/DDBJ databases">
        <authorList>
            <person name="Yu X."/>
        </authorList>
    </citation>
    <scope>NUCLEOTIDE SEQUENCE [LARGE SCALE GENOMIC DNA]</scope>
    <source>
        <strain evidence="2">24T</strain>
    </source>
</reference>
<accession>A0A7D6HT54</accession>
<dbReference type="EMBL" id="CP059165">
    <property type="protein sequence ID" value="QLL06013.1"/>
    <property type="molecule type" value="Genomic_DNA"/>
</dbReference>
<feature type="region of interest" description="Disordered" evidence="1">
    <location>
        <begin position="393"/>
        <end position="430"/>
    </location>
</feature>
<proteinExistence type="predicted"/>